<dbReference type="InterPro" id="IPR020103">
    <property type="entry name" value="PsdUridine_synth_cat_dom_sf"/>
</dbReference>
<evidence type="ECO:0000313" key="9">
    <source>
        <dbReference type="EMBL" id="SPF41427.1"/>
    </source>
</evidence>
<evidence type="ECO:0000256" key="1">
    <source>
        <dbReference type="ARBA" id="ARBA00000385"/>
    </source>
</evidence>
<comment type="similarity">
    <text evidence="2 5">Belongs to the pseudouridine synthase TruB family. Type 1 subfamily.</text>
</comment>
<evidence type="ECO:0000256" key="6">
    <source>
        <dbReference type="SAM" id="MobiDB-lite"/>
    </source>
</evidence>
<dbReference type="Pfam" id="PF16198">
    <property type="entry name" value="TruB_C_2"/>
    <property type="match status" value="1"/>
</dbReference>
<sequence>MNGVLIVDKPAGLTSHDVVNRVRRILGQRSVGHLGTLDPMATGVLPLVTGSLTRLAQFYTSAEKTYEGTVRFGFSTDTYDAEGEPTSVPQQVVLRAEDVEALAAHFRGMIEQMPPPFSAKKIHGVPAYKLARKHKEVVLQPVKVEIKEFEILGVEGDRAHFRARVASGTYMRSVAHDMGQRLACGAHLESLRRTAVAEFTLADAHTLEQLAAAARTSGREAARACSPRLPPWADRKSQATAEGQQNGYSTSPEGTTENSPPVLLAGEATENGQRPGGTPELLADLFFHPRKLLPQIPSVTADEANAARIRSGRTVNLPELSRARQVKVFYGQRELIAIATRVAGTLFHPGIVLCGAGVPAHESL</sequence>
<dbReference type="GO" id="GO:1990481">
    <property type="term" value="P:mRNA pseudouridine synthesis"/>
    <property type="evidence" value="ECO:0007669"/>
    <property type="project" value="TreeGrafter"/>
</dbReference>
<feature type="domain" description="tRNA pseudouridylate synthase B C-terminal" evidence="8">
    <location>
        <begin position="172"/>
        <end position="215"/>
    </location>
</feature>
<dbReference type="Gene3D" id="3.30.2350.10">
    <property type="entry name" value="Pseudouridine synthase"/>
    <property type="match status" value="1"/>
</dbReference>
<dbReference type="OrthoDB" id="9802309at2"/>
<dbReference type="InterPro" id="IPR002501">
    <property type="entry name" value="PsdUridine_synth_N"/>
</dbReference>
<dbReference type="Proteomes" id="UP000238701">
    <property type="component" value="Unassembled WGS sequence"/>
</dbReference>
<dbReference type="SUPFAM" id="SSF55120">
    <property type="entry name" value="Pseudouridine synthase"/>
    <property type="match status" value="1"/>
</dbReference>
<keyword evidence="3 5" id="KW-0819">tRNA processing</keyword>
<protein>
    <recommendedName>
        <fullName evidence="5">tRNA pseudouridine synthase B</fullName>
        <ecNumber evidence="5">5.4.99.25</ecNumber>
    </recommendedName>
    <alternativeName>
        <fullName evidence="5">tRNA pseudouridine(55) synthase</fullName>
        <shortName evidence="5">Psi55 synthase</shortName>
    </alternativeName>
    <alternativeName>
        <fullName evidence="5">tRNA pseudouridylate synthase</fullName>
    </alternativeName>
    <alternativeName>
        <fullName evidence="5">tRNA-uridine isomerase</fullName>
    </alternativeName>
</protein>
<feature type="region of interest" description="Disordered" evidence="6">
    <location>
        <begin position="218"/>
        <end position="279"/>
    </location>
</feature>
<dbReference type="NCBIfam" id="TIGR00431">
    <property type="entry name" value="TruB"/>
    <property type="match status" value="1"/>
</dbReference>
<evidence type="ECO:0000256" key="5">
    <source>
        <dbReference type="HAMAP-Rule" id="MF_01080"/>
    </source>
</evidence>
<dbReference type="HAMAP" id="MF_01080">
    <property type="entry name" value="TruB_bact"/>
    <property type="match status" value="1"/>
</dbReference>
<feature type="compositionally biased region" description="Polar residues" evidence="6">
    <location>
        <begin position="238"/>
        <end position="259"/>
    </location>
</feature>
<name>A0A2U3KPB1_9BACT</name>
<evidence type="ECO:0000256" key="4">
    <source>
        <dbReference type="ARBA" id="ARBA00023235"/>
    </source>
</evidence>
<dbReference type="PANTHER" id="PTHR13767:SF2">
    <property type="entry name" value="PSEUDOURIDYLATE SYNTHASE TRUB1"/>
    <property type="match status" value="1"/>
</dbReference>
<dbReference type="EC" id="5.4.99.25" evidence="5"/>
<evidence type="ECO:0000259" key="7">
    <source>
        <dbReference type="Pfam" id="PF01509"/>
    </source>
</evidence>
<dbReference type="PANTHER" id="PTHR13767">
    <property type="entry name" value="TRNA-PSEUDOURIDINE SYNTHASE"/>
    <property type="match status" value="1"/>
</dbReference>
<evidence type="ECO:0000256" key="2">
    <source>
        <dbReference type="ARBA" id="ARBA00005642"/>
    </source>
</evidence>
<proteinExistence type="inferred from homology"/>
<comment type="catalytic activity">
    <reaction evidence="1 5">
        <text>uridine(55) in tRNA = pseudouridine(55) in tRNA</text>
        <dbReference type="Rhea" id="RHEA:42532"/>
        <dbReference type="Rhea" id="RHEA-COMP:10101"/>
        <dbReference type="Rhea" id="RHEA-COMP:10102"/>
        <dbReference type="ChEBI" id="CHEBI:65314"/>
        <dbReference type="ChEBI" id="CHEBI:65315"/>
        <dbReference type="EC" id="5.4.99.25"/>
    </reaction>
</comment>
<dbReference type="CDD" id="cd02573">
    <property type="entry name" value="PseudoU_synth_EcTruB"/>
    <property type="match status" value="1"/>
</dbReference>
<dbReference type="InterPro" id="IPR032819">
    <property type="entry name" value="TruB_C"/>
</dbReference>
<dbReference type="GO" id="GO:0160148">
    <property type="term" value="F:tRNA pseudouridine(55) synthase activity"/>
    <property type="evidence" value="ECO:0007669"/>
    <property type="project" value="UniProtKB-EC"/>
</dbReference>
<evidence type="ECO:0000259" key="8">
    <source>
        <dbReference type="Pfam" id="PF16198"/>
    </source>
</evidence>
<evidence type="ECO:0000256" key="3">
    <source>
        <dbReference type="ARBA" id="ARBA00022694"/>
    </source>
</evidence>
<dbReference type="GO" id="GO:0003723">
    <property type="term" value="F:RNA binding"/>
    <property type="evidence" value="ECO:0007669"/>
    <property type="project" value="InterPro"/>
</dbReference>
<keyword evidence="4 5" id="KW-0413">Isomerase</keyword>
<gene>
    <name evidence="5 9" type="primary">truB</name>
    <name evidence="9" type="ORF">SBA1_360023</name>
</gene>
<dbReference type="Pfam" id="PF01509">
    <property type="entry name" value="TruB_N"/>
    <property type="match status" value="1"/>
</dbReference>
<dbReference type="EMBL" id="OMOD01000129">
    <property type="protein sequence ID" value="SPF41427.1"/>
    <property type="molecule type" value="Genomic_DNA"/>
</dbReference>
<reference evidence="10" key="1">
    <citation type="submission" date="2018-02" db="EMBL/GenBank/DDBJ databases">
        <authorList>
            <person name="Hausmann B."/>
        </authorList>
    </citation>
    <scope>NUCLEOTIDE SEQUENCE [LARGE SCALE GENOMIC DNA]</scope>
    <source>
        <strain evidence="10">Peat soil MAG SbA1</strain>
    </source>
</reference>
<comment type="function">
    <text evidence="5">Responsible for synthesis of pseudouridine from uracil-55 in the psi GC loop of transfer RNAs.</text>
</comment>
<feature type="domain" description="Pseudouridine synthase II N-terminal" evidence="7">
    <location>
        <begin position="23"/>
        <end position="171"/>
    </location>
</feature>
<accession>A0A2U3KPB1</accession>
<dbReference type="InterPro" id="IPR014780">
    <property type="entry name" value="tRNA_psdUridine_synth_TruB"/>
</dbReference>
<feature type="active site" description="Nucleophile" evidence="5">
    <location>
        <position position="38"/>
    </location>
</feature>
<evidence type="ECO:0000313" key="10">
    <source>
        <dbReference type="Proteomes" id="UP000238701"/>
    </source>
</evidence>
<organism evidence="9 10">
    <name type="scientific">Candidatus Sulfotelmatobacter kueseliae</name>
    <dbReference type="NCBI Taxonomy" id="2042962"/>
    <lineage>
        <taxon>Bacteria</taxon>
        <taxon>Pseudomonadati</taxon>
        <taxon>Acidobacteriota</taxon>
        <taxon>Terriglobia</taxon>
        <taxon>Terriglobales</taxon>
        <taxon>Candidatus Korobacteraceae</taxon>
        <taxon>Candidatus Sulfotelmatobacter</taxon>
    </lineage>
</organism>
<dbReference type="GO" id="GO:0031119">
    <property type="term" value="P:tRNA pseudouridine synthesis"/>
    <property type="evidence" value="ECO:0007669"/>
    <property type="project" value="UniProtKB-UniRule"/>
</dbReference>
<dbReference type="AlphaFoldDB" id="A0A2U3KPB1"/>